<gene>
    <name evidence="1" type="ORF">METZ01_LOCUS281455</name>
</gene>
<proteinExistence type="predicted"/>
<name>A0A382L139_9ZZZZ</name>
<dbReference type="EMBL" id="UINC01083159">
    <property type="protein sequence ID" value="SVC28601.1"/>
    <property type="molecule type" value="Genomic_DNA"/>
</dbReference>
<feature type="non-terminal residue" evidence="1">
    <location>
        <position position="159"/>
    </location>
</feature>
<organism evidence="1">
    <name type="scientific">marine metagenome</name>
    <dbReference type="NCBI Taxonomy" id="408172"/>
    <lineage>
        <taxon>unclassified sequences</taxon>
        <taxon>metagenomes</taxon>
        <taxon>ecological metagenomes</taxon>
    </lineage>
</organism>
<dbReference type="AlphaFoldDB" id="A0A382L139"/>
<accession>A0A382L139</accession>
<protein>
    <submittedName>
        <fullName evidence="1">Uncharacterized protein</fullName>
    </submittedName>
</protein>
<evidence type="ECO:0000313" key="1">
    <source>
        <dbReference type="EMBL" id="SVC28601.1"/>
    </source>
</evidence>
<dbReference type="PROSITE" id="PS51257">
    <property type="entry name" value="PROKAR_LIPOPROTEIN"/>
    <property type="match status" value="1"/>
</dbReference>
<reference evidence="1" key="1">
    <citation type="submission" date="2018-05" db="EMBL/GenBank/DDBJ databases">
        <authorList>
            <person name="Lanie J.A."/>
            <person name="Ng W.-L."/>
            <person name="Kazmierczak K.M."/>
            <person name="Andrzejewski T.M."/>
            <person name="Davidsen T.M."/>
            <person name="Wayne K.J."/>
            <person name="Tettelin H."/>
            <person name="Glass J.I."/>
            <person name="Rusch D."/>
            <person name="Podicherti R."/>
            <person name="Tsui H.-C.T."/>
            <person name="Winkler M.E."/>
        </authorList>
    </citation>
    <scope>NUCLEOTIDE SEQUENCE</scope>
</reference>
<sequence>MVACAWRNPGPWLVLACLLVSGCASGGSRPLADQQDYSSQAYYRTSMPPWDVSGNLEQTLSAVLRVQVQGFYDTYVFEEGVAPTIDELRGVDSDVLSRSSDEDTSTLIRAATAVLVASVGGRGTLVTTEHGITLPDTTIAFFSSEDLSRSGTRRIQTVS</sequence>